<organism evidence="3 4">
    <name type="scientific">Rhodopirellula europaea SH398</name>
    <dbReference type="NCBI Taxonomy" id="1263868"/>
    <lineage>
        <taxon>Bacteria</taxon>
        <taxon>Pseudomonadati</taxon>
        <taxon>Planctomycetota</taxon>
        <taxon>Planctomycetia</taxon>
        <taxon>Pirellulales</taxon>
        <taxon>Pirellulaceae</taxon>
        <taxon>Rhodopirellula</taxon>
    </lineage>
</organism>
<gene>
    <name evidence="3" type="ORF">RESH_03330</name>
</gene>
<evidence type="ECO:0000256" key="1">
    <source>
        <dbReference type="SAM" id="MobiDB-lite"/>
    </source>
</evidence>
<protein>
    <submittedName>
        <fullName evidence="3">Signal peptide protein</fullName>
    </submittedName>
</protein>
<dbReference type="PATRIC" id="fig|1263868.3.peg.3592"/>
<accession>M5S2Y8</accession>
<name>M5S2Y8_9BACT</name>
<comment type="caution">
    <text evidence="3">The sequence shown here is derived from an EMBL/GenBank/DDBJ whole genome shotgun (WGS) entry which is preliminary data.</text>
</comment>
<feature type="signal peptide" evidence="2">
    <location>
        <begin position="1"/>
        <end position="26"/>
    </location>
</feature>
<evidence type="ECO:0000256" key="2">
    <source>
        <dbReference type="SAM" id="SignalP"/>
    </source>
</evidence>
<feature type="chain" id="PRO_5004071065" evidence="2">
    <location>
        <begin position="27"/>
        <end position="61"/>
    </location>
</feature>
<dbReference type="EMBL" id="ANOF01000107">
    <property type="protein sequence ID" value="EMI25993.1"/>
    <property type="molecule type" value="Genomic_DNA"/>
</dbReference>
<sequence>MKFCRSKAFGLAALVGVAAISGCAESKPEATSTDELTQFLDANPELKEPKPEVSPSDPTKP</sequence>
<dbReference type="PROSITE" id="PS51257">
    <property type="entry name" value="PROKAR_LIPOPROTEIN"/>
    <property type="match status" value="1"/>
</dbReference>
<proteinExistence type="predicted"/>
<keyword evidence="2" id="KW-0732">Signal</keyword>
<dbReference type="AlphaFoldDB" id="M5S2Y8"/>
<evidence type="ECO:0000313" key="4">
    <source>
        <dbReference type="Proteomes" id="UP000011996"/>
    </source>
</evidence>
<dbReference type="Proteomes" id="UP000011996">
    <property type="component" value="Unassembled WGS sequence"/>
</dbReference>
<feature type="region of interest" description="Disordered" evidence="1">
    <location>
        <begin position="41"/>
        <end position="61"/>
    </location>
</feature>
<evidence type="ECO:0000313" key="3">
    <source>
        <dbReference type="EMBL" id="EMI25993.1"/>
    </source>
</evidence>
<reference evidence="3 4" key="1">
    <citation type="journal article" date="2013" name="Mar. Genomics">
        <title>Expression of sulfatases in Rhodopirellula baltica and the diversity of sulfatases in the genus Rhodopirellula.</title>
        <authorList>
            <person name="Wegner C.E."/>
            <person name="Richter-Heitmann T."/>
            <person name="Klindworth A."/>
            <person name="Klockow C."/>
            <person name="Richter M."/>
            <person name="Achstetter T."/>
            <person name="Glockner F.O."/>
            <person name="Harder J."/>
        </authorList>
    </citation>
    <scope>NUCLEOTIDE SEQUENCE [LARGE SCALE GENOMIC DNA]</scope>
    <source>
        <strain evidence="3 4">SH398</strain>
    </source>
</reference>